<protein>
    <submittedName>
        <fullName evidence="2">(salmon louse) hypothetical protein</fullName>
    </submittedName>
</protein>
<feature type="compositionally biased region" description="Low complexity" evidence="1">
    <location>
        <begin position="88"/>
        <end position="97"/>
    </location>
</feature>
<accession>A0A7R8CYI2</accession>
<name>A0A7R8CYI2_LEPSM</name>
<gene>
    <name evidence="2" type="ORF">LSAA_11777</name>
</gene>
<evidence type="ECO:0000313" key="3">
    <source>
        <dbReference type="Proteomes" id="UP000675881"/>
    </source>
</evidence>
<evidence type="ECO:0000313" key="2">
    <source>
        <dbReference type="EMBL" id="CAF2969466.1"/>
    </source>
</evidence>
<dbReference type="EMBL" id="HG994585">
    <property type="protein sequence ID" value="CAF2969466.1"/>
    <property type="molecule type" value="Genomic_DNA"/>
</dbReference>
<proteinExistence type="predicted"/>
<dbReference type="AlphaFoldDB" id="A0A7R8CYI2"/>
<sequence>MFINIMAGMAQYRPVIRCVFSYGSSVNLFRRVTPRNGKDGEVGDEGASIKTDDSEGKEKLQEGDGRGSFSIPNCPDPKKERRNRKKSSTSSIGSSPYISFFSEESRSRTLSETTTNPKSIDAATAVPSVVNFDETEEETNYILESTQNEMKDKEMKMRVKDSLISSPRRVKRTIIPHLTQSLRGSQIFEQYQLDISERTHRWSEDESPSPTSISPRMSMRGRKKGVVLRERRLSDSEKLASNFQRNVQLRRSWNVCMKSECHSTPLCRDEGKKGFKSSLQKLGRKIANKTGKLS</sequence>
<keyword evidence="3" id="KW-1185">Reference proteome</keyword>
<dbReference type="Proteomes" id="UP000675881">
    <property type="component" value="Chromosome 6"/>
</dbReference>
<evidence type="ECO:0000256" key="1">
    <source>
        <dbReference type="SAM" id="MobiDB-lite"/>
    </source>
</evidence>
<organism evidence="2 3">
    <name type="scientific">Lepeophtheirus salmonis</name>
    <name type="common">Salmon louse</name>
    <name type="synonym">Caligus salmonis</name>
    <dbReference type="NCBI Taxonomy" id="72036"/>
    <lineage>
        <taxon>Eukaryota</taxon>
        <taxon>Metazoa</taxon>
        <taxon>Ecdysozoa</taxon>
        <taxon>Arthropoda</taxon>
        <taxon>Crustacea</taxon>
        <taxon>Multicrustacea</taxon>
        <taxon>Hexanauplia</taxon>
        <taxon>Copepoda</taxon>
        <taxon>Siphonostomatoida</taxon>
        <taxon>Caligidae</taxon>
        <taxon>Lepeophtheirus</taxon>
    </lineage>
</organism>
<reference evidence="2" key="1">
    <citation type="submission" date="2021-02" db="EMBL/GenBank/DDBJ databases">
        <authorList>
            <person name="Bekaert M."/>
        </authorList>
    </citation>
    <scope>NUCLEOTIDE SEQUENCE</scope>
    <source>
        <strain evidence="2">IoA-00</strain>
    </source>
</reference>
<feature type="compositionally biased region" description="Basic and acidic residues" evidence="1">
    <location>
        <begin position="50"/>
        <end position="65"/>
    </location>
</feature>
<feature type="region of interest" description="Disordered" evidence="1">
    <location>
        <begin position="32"/>
        <end position="97"/>
    </location>
</feature>
<feature type="region of interest" description="Disordered" evidence="1">
    <location>
        <begin position="199"/>
        <end position="224"/>
    </location>
</feature>